<dbReference type="Proteomes" id="UP000007797">
    <property type="component" value="Unassembled WGS sequence"/>
</dbReference>
<evidence type="ECO:0000313" key="1">
    <source>
        <dbReference type="EMBL" id="EGG21266.1"/>
    </source>
</evidence>
<name>F4PR66_CACFS</name>
<sequence length="328" mass="37595">MNPYNRFSNLPFIIPLEFYVEASQACFRNYEKRNISESYDVKTAKHHQFLFIPDDSGIGKTRAGEEIANIPVDILSSVCQGDQDFISAMRDPIYCYVNLNNSSGHSLCEYIDKKEREYRMGARIALSQDPTCNNLLDIVKKYDNFDFDRVIHSLLINKPNKTNVTSIIIHIDNHQHFIDSIQTKFGETLEYAKHSFKQMIGVIGGHMLGNTSDNHFIVPVLTGTCDNDVRFAMAENWTKTINLDPLDPTKVNQLVDHYLKVNNRQLLDQPHFQIAIGETGFIPSILIDLLKSANNNQLPLGYQESTYQLYVDKWNLVMQNLGKNLIQK</sequence>
<dbReference type="AlphaFoldDB" id="F4PR66"/>
<dbReference type="OrthoDB" id="2430828at2759"/>
<accession>F4PR66</accession>
<dbReference type="GeneID" id="14873484"/>
<organism evidence="1 2">
    <name type="scientific">Cavenderia fasciculata</name>
    <name type="common">Slime mold</name>
    <name type="synonym">Dictyostelium fasciculatum</name>
    <dbReference type="NCBI Taxonomy" id="261658"/>
    <lineage>
        <taxon>Eukaryota</taxon>
        <taxon>Amoebozoa</taxon>
        <taxon>Evosea</taxon>
        <taxon>Eumycetozoa</taxon>
        <taxon>Dictyostelia</taxon>
        <taxon>Acytosteliales</taxon>
        <taxon>Cavenderiaceae</taxon>
        <taxon>Cavenderia</taxon>
    </lineage>
</organism>
<dbReference type="RefSeq" id="XP_004359116.1">
    <property type="nucleotide sequence ID" value="XM_004359059.1"/>
</dbReference>
<dbReference type="EMBL" id="GL883010">
    <property type="protein sequence ID" value="EGG21266.1"/>
    <property type="molecule type" value="Genomic_DNA"/>
</dbReference>
<gene>
    <name evidence="1" type="ORF">DFA_01145</name>
</gene>
<protein>
    <submittedName>
        <fullName evidence="1">Uncharacterized protein</fullName>
    </submittedName>
</protein>
<dbReference type="KEGG" id="dfa:DFA_01145"/>
<evidence type="ECO:0000313" key="2">
    <source>
        <dbReference type="Proteomes" id="UP000007797"/>
    </source>
</evidence>
<keyword evidence="2" id="KW-1185">Reference proteome</keyword>
<reference evidence="2" key="1">
    <citation type="journal article" date="2011" name="Genome Res.">
        <title>Phylogeny-wide analysis of social amoeba genomes highlights ancient origins for complex intercellular communication.</title>
        <authorList>
            <person name="Heidel A.J."/>
            <person name="Lawal H.M."/>
            <person name="Felder M."/>
            <person name="Schilde C."/>
            <person name="Helps N.R."/>
            <person name="Tunggal B."/>
            <person name="Rivero F."/>
            <person name="John U."/>
            <person name="Schleicher M."/>
            <person name="Eichinger L."/>
            <person name="Platzer M."/>
            <person name="Noegel A.A."/>
            <person name="Schaap P."/>
            <person name="Gloeckner G."/>
        </authorList>
    </citation>
    <scope>NUCLEOTIDE SEQUENCE [LARGE SCALE GENOMIC DNA]</scope>
    <source>
        <strain evidence="2">SH3</strain>
    </source>
</reference>
<proteinExistence type="predicted"/>